<feature type="compositionally biased region" description="Polar residues" evidence="1">
    <location>
        <begin position="65"/>
        <end position="75"/>
    </location>
</feature>
<dbReference type="AlphaFoldDB" id="A0AAE1TMT0"/>
<feature type="compositionally biased region" description="Pro residues" evidence="1">
    <location>
        <begin position="46"/>
        <end position="60"/>
    </location>
</feature>
<accession>A0AAE1TMT0</accession>
<comment type="caution">
    <text evidence="2">The sequence shown here is derived from an EMBL/GenBank/DDBJ whole genome shotgun (WGS) entry which is preliminary data.</text>
</comment>
<dbReference type="EMBL" id="JAWZYT010005254">
    <property type="protein sequence ID" value="KAK4291122.1"/>
    <property type="molecule type" value="Genomic_DNA"/>
</dbReference>
<feature type="region of interest" description="Disordered" evidence="1">
    <location>
        <begin position="46"/>
        <end position="75"/>
    </location>
</feature>
<gene>
    <name evidence="2" type="ORF">Pmani_036026</name>
</gene>
<evidence type="ECO:0000256" key="1">
    <source>
        <dbReference type="SAM" id="MobiDB-lite"/>
    </source>
</evidence>
<sequence>MGRGGGMGELGVVLVSVRCGGLDLGCGFVSAPRLWWAAGHDPHPHSPLPCPALPSPPLPRHAPQVTLQSQLRSCG</sequence>
<organism evidence="2 3">
    <name type="scientific">Petrolisthes manimaculis</name>
    <dbReference type="NCBI Taxonomy" id="1843537"/>
    <lineage>
        <taxon>Eukaryota</taxon>
        <taxon>Metazoa</taxon>
        <taxon>Ecdysozoa</taxon>
        <taxon>Arthropoda</taxon>
        <taxon>Crustacea</taxon>
        <taxon>Multicrustacea</taxon>
        <taxon>Malacostraca</taxon>
        <taxon>Eumalacostraca</taxon>
        <taxon>Eucarida</taxon>
        <taxon>Decapoda</taxon>
        <taxon>Pleocyemata</taxon>
        <taxon>Anomura</taxon>
        <taxon>Galatheoidea</taxon>
        <taxon>Porcellanidae</taxon>
        <taxon>Petrolisthes</taxon>
    </lineage>
</organism>
<proteinExistence type="predicted"/>
<evidence type="ECO:0000313" key="3">
    <source>
        <dbReference type="Proteomes" id="UP001292094"/>
    </source>
</evidence>
<protein>
    <submittedName>
        <fullName evidence="2">Uncharacterized protein</fullName>
    </submittedName>
</protein>
<reference evidence="2" key="1">
    <citation type="submission" date="2023-11" db="EMBL/GenBank/DDBJ databases">
        <title>Genome assemblies of two species of porcelain crab, Petrolisthes cinctipes and Petrolisthes manimaculis (Anomura: Porcellanidae).</title>
        <authorList>
            <person name="Angst P."/>
        </authorList>
    </citation>
    <scope>NUCLEOTIDE SEQUENCE</scope>
    <source>
        <strain evidence="2">PB745_02</strain>
        <tissue evidence="2">Gill</tissue>
    </source>
</reference>
<keyword evidence="3" id="KW-1185">Reference proteome</keyword>
<evidence type="ECO:0000313" key="2">
    <source>
        <dbReference type="EMBL" id="KAK4291122.1"/>
    </source>
</evidence>
<name>A0AAE1TMT0_9EUCA</name>
<dbReference type="Proteomes" id="UP001292094">
    <property type="component" value="Unassembled WGS sequence"/>
</dbReference>